<feature type="signal peptide" evidence="1">
    <location>
        <begin position="1"/>
        <end position="18"/>
    </location>
</feature>
<evidence type="ECO:0008006" key="4">
    <source>
        <dbReference type="Google" id="ProtNLM"/>
    </source>
</evidence>
<dbReference type="AlphaFoldDB" id="A0A2R8C7X6"/>
<evidence type="ECO:0000313" key="2">
    <source>
        <dbReference type="EMBL" id="SPJ28456.1"/>
    </source>
</evidence>
<evidence type="ECO:0000313" key="3">
    <source>
        <dbReference type="Proteomes" id="UP000244898"/>
    </source>
</evidence>
<proteinExistence type="predicted"/>
<gene>
    <name evidence="2" type="ORF">TRM7615_01955</name>
</gene>
<dbReference type="InterPro" id="IPR019225">
    <property type="entry name" value="DUF2155"/>
</dbReference>
<sequence length="122" mass="12975">MIRALVLIAVLAASSASAQDTVVSASGAMLRGLDKVNGQTFDVELGNGETAEVFGLDVALGDCRYPADNPTGDAFAFLTIWEQGKQQALFDGWMIATAPALNALDHNRYDVWVIRCITPSAD</sequence>
<reference evidence="3" key="1">
    <citation type="submission" date="2018-03" db="EMBL/GenBank/DDBJ databases">
        <authorList>
            <person name="Rodrigo-Torres L."/>
            <person name="Arahal R. D."/>
            <person name="Lucena T."/>
        </authorList>
    </citation>
    <scope>NUCLEOTIDE SEQUENCE [LARGE SCALE GENOMIC DNA]</scope>
    <source>
        <strain evidence="3">CECT 7615</strain>
    </source>
</reference>
<keyword evidence="1" id="KW-0732">Signal</keyword>
<dbReference type="RefSeq" id="WP_235824054.1">
    <property type="nucleotide sequence ID" value="NZ_ONZG01000004.1"/>
</dbReference>
<dbReference type="Pfam" id="PF09923">
    <property type="entry name" value="DUF2155"/>
    <property type="match status" value="1"/>
</dbReference>
<accession>A0A2R8C7X6</accession>
<keyword evidence="3" id="KW-1185">Reference proteome</keyword>
<feature type="chain" id="PRO_5015356704" description="DUF2155 domain-containing protein" evidence="1">
    <location>
        <begin position="19"/>
        <end position="122"/>
    </location>
</feature>
<name>A0A2R8C7X6_9RHOB</name>
<protein>
    <recommendedName>
        <fullName evidence="4">DUF2155 domain-containing protein</fullName>
    </recommendedName>
</protein>
<dbReference type="Proteomes" id="UP000244898">
    <property type="component" value="Unassembled WGS sequence"/>
</dbReference>
<dbReference type="EMBL" id="ONZG01000004">
    <property type="protein sequence ID" value="SPJ28456.1"/>
    <property type="molecule type" value="Genomic_DNA"/>
</dbReference>
<organism evidence="2 3">
    <name type="scientific">Falsiruegeria mediterranea M17</name>
    <dbReference type="NCBI Taxonomy" id="1200281"/>
    <lineage>
        <taxon>Bacteria</taxon>
        <taxon>Pseudomonadati</taxon>
        <taxon>Pseudomonadota</taxon>
        <taxon>Alphaproteobacteria</taxon>
        <taxon>Rhodobacterales</taxon>
        <taxon>Roseobacteraceae</taxon>
        <taxon>Falsiruegeria</taxon>
    </lineage>
</organism>
<evidence type="ECO:0000256" key="1">
    <source>
        <dbReference type="SAM" id="SignalP"/>
    </source>
</evidence>